<comment type="subcellular location">
    <subcellularLocation>
        <location evidence="1">Membrane</location>
        <topology evidence="1">Multi-pass membrane protein</topology>
    </subcellularLocation>
</comment>
<feature type="transmembrane region" description="Helical" evidence="6">
    <location>
        <begin position="336"/>
        <end position="358"/>
    </location>
</feature>
<comment type="caution">
    <text evidence="7">The sequence shown here is derived from an EMBL/GenBank/DDBJ whole genome shotgun (WGS) entry which is preliminary data.</text>
</comment>
<dbReference type="InterPro" id="IPR011701">
    <property type="entry name" value="MFS"/>
</dbReference>
<feature type="compositionally biased region" description="Polar residues" evidence="5">
    <location>
        <begin position="211"/>
        <end position="223"/>
    </location>
</feature>
<keyword evidence="3 6" id="KW-1133">Transmembrane helix</keyword>
<reference evidence="7 8" key="1">
    <citation type="submission" date="2019-06" db="EMBL/GenBank/DDBJ databases">
        <title>Sequencing the genomes of 1000 actinobacteria strains.</title>
        <authorList>
            <person name="Klenk H.-P."/>
        </authorList>
    </citation>
    <scope>NUCLEOTIDE SEQUENCE [LARGE SCALE GENOMIC DNA]</scope>
    <source>
        <strain evidence="7 8">DSM 45885</strain>
    </source>
</reference>
<dbReference type="Proteomes" id="UP000317685">
    <property type="component" value="Unassembled WGS sequence"/>
</dbReference>
<dbReference type="SUPFAM" id="SSF103473">
    <property type="entry name" value="MFS general substrate transporter"/>
    <property type="match status" value="1"/>
</dbReference>
<dbReference type="InterPro" id="IPR051788">
    <property type="entry name" value="MFS_Transporter"/>
</dbReference>
<sequence>MSVDVADGLDGRTSSDWRVPAVAFAVNGALYGSLLTRFPEIADRVSASETQFGVVLFAAAIGGLLGSLVAPLLARAVGERSATLLAGAGYALLAVGVAWAPQLILLGGALLLLGILDGAHDVVMNAFAVRVQQHRATTLMGRMHATWSLSLAGAGVLGTVAAGLRVPVALHVGIAATVALVAQLAIALGRKGMVAEGPPGPTPPVDGPSELASTGDSSSTPASTGDGPARPARSLARLRYVLPVLGLAAVAASYVESPGQEWTGLLLSRGFDATPQVAAAAPVLFGAGLLASRLLLDAAVSRVGQARVAAISGATMMTAVGIGLVCTLVGAPVWWALAAVAMAGFGAGPAFPLLFGSADQLSVRHGIPPARTASMVSALSRVGAISAPIVVGPLTDAFGMVMVFAIMAVGAALVLGALPRAVR</sequence>
<feature type="transmembrane region" description="Helical" evidence="6">
    <location>
        <begin position="168"/>
        <end position="188"/>
    </location>
</feature>
<evidence type="ECO:0000256" key="6">
    <source>
        <dbReference type="SAM" id="Phobius"/>
    </source>
</evidence>
<dbReference type="InterPro" id="IPR036259">
    <property type="entry name" value="MFS_trans_sf"/>
</dbReference>
<evidence type="ECO:0000256" key="2">
    <source>
        <dbReference type="ARBA" id="ARBA00022692"/>
    </source>
</evidence>
<proteinExistence type="predicted"/>
<dbReference type="GO" id="GO:0022857">
    <property type="term" value="F:transmembrane transporter activity"/>
    <property type="evidence" value="ECO:0007669"/>
    <property type="project" value="InterPro"/>
</dbReference>
<name>A0A561W6C5_9ACTN</name>
<dbReference type="Pfam" id="PF07690">
    <property type="entry name" value="MFS_1"/>
    <property type="match status" value="1"/>
</dbReference>
<dbReference type="OrthoDB" id="3360360at2"/>
<dbReference type="GeneID" id="300130236"/>
<feature type="transmembrane region" description="Helical" evidence="6">
    <location>
        <begin position="105"/>
        <end position="124"/>
    </location>
</feature>
<dbReference type="AlphaFoldDB" id="A0A561W6C5"/>
<dbReference type="GO" id="GO:0016020">
    <property type="term" value="C:membrane"/>
    <property type="evidence" value="ECO:0007669"/>
    <property type="project" value="UniProtKB-SubCell"/>
</dbReference>
<keyword evidence="2 6" id="KW-0812">Transmembrane</keyword>
<dbReference type="RefSeq" id="WP_145784140.1">
    <property type="nucleotide sequence ID" value="NZ_JBEZJB010000013.1"/>
</dbReference>
<feature type="transmembrane region" description="Helical" evidence="6">
    <location>
        <begin position="240"/>
        <end position="257"/>
    </location>
</feature>
<feature type="region of interest" description="Disordered" evidence="5">
    <location>
        <begin position="195"/>
        <end position="230"/>
    </location>
</feature>
<evidence type="ECO:0000256" key="4">
    <source>
        <dbReference type="ARBA" id="ARBA00023136"/>
    </source>
</evidence>
<dbReference type="PANTHER" id="PTHR23514:SF13">
    <property type="entry name" value="INNER MEMBRANE PROTEIN YBJJ"/>
    <property type="match status" value="1"/>
</dbReference>
<evidence type="ECO:0000256" key="5">
    <source>
        <dbReference type="SAM" id="MobiDB-lite"/>
    </source>
</evidence>
<dbReference type="Gene3D" id="1.20.1250.20">
    <property type="entry name" value="MFS general substrate transporter like domains"/>
    <property type="match status" value="1"/>
</dbReference>
<evidence type="ECO:0000256" key="3">
    <source>
        <dbReference type="ARBA" id="ARBA00022989"/>
    </source>
</evidence>
<dbReference type="EMBL" id="VIWZ01000001">
    <property type="protein sequence ID" value="TWG19384.1"/>
    <property type="molecule type" value="Genomic_DNA"/>
</dbReference>
<evidence type="ECO:0000313" key="8">
    <source>
        <dbReference type="Proteomes" id="UP000317685"/>
    </source>
</evidence>
<feature type="transmembrane region" description="Helical" evidence="6">
    <location>
        <begin position="277"/>
        <end position="296"/>
    </location>
</feature>
<feature type="transmembrane region" description="Helical" evidence="6">
    <location>
        <begin position="308"/>
        <end position="330"/>
    </location>
</feature>
<evidence type="ECO:0000313" key="7">
    <source>
        <dbReference type="EMBL" id="TWG19384.1"/>
    </source>
</evidence>
<organism evidence="7 8">
    <name type="scientific">Micromonospora taraxaci</name>
    <dbReference type="NCBI Taxonomy" id="1316803"/>
    <lineage>
        <taxon>Bacteria</taxon>
        <taxon>Bacillati</taxon>
        <taxon>Actinomycetota</taxon>
        <taxon>Actinomycetes</taxon>
        <taxon>Micromonosporales</taxon>
        <taxon>Micromonosporaceae</taxon>
        <taxon>Micromonospora</taxon>
    </lineage>
</organism>
<protein>
    <submittedName>
        <fullName evidence="7">Fucose permease</fullName>
    </submittedName>
</protein>
<feature type="transmembrane region" description="Helical" evidence="6">
    <location>
        <begin position="52"/>
        <end position="74"/>
    </location>
</feature>
<accession>A0A561W6C5</accession>
<evidence type="ECO:0000256" key="1">
    <source>
        <dbReference type="ARBA" id="ARBA00004141"/>
    </source>
</evidence>
<gene>
    <name evidence="7" type="ORF">FHU34_114766</name>
</gene>
<dbReference type="PANTHER" id="PTHR23514">
    <property type="entry name" value="BYPASS OF STOP CODON PROTEIN 6"/>
    <property type="match status" value="1"/>
</dbReference>
<feature type="transmembrane region" description="Helical" evidence="6">
    <location>
        <begin position="370"/>
        <end position="391"/>
    </location>
</feature>
<keyword evidence="8" id="KW-1185">Reference proteome</keyword>
<feature type="transmembrane region" description="Helical" evidence="6">
    <location>
        <begin position="397"/>
        <end position="418"/>
    </location>
</feature>
<feature type="transmembrane region" description="Helical" evidence="6">
    <location>
        <begin position="145"/>
        <end position="162"/>
    </location>
</feature>
<keyword evidence="4 6" id="KW-0472">Membrane</keyword>